<evidence type="ECO:0000313" key="2">
    <source>
        <dbReference type="Proteomes" id="UP000235914"/>
    </source>
</evidence>
<gene>
    <name evidence="1" type="ORF">CXU09_00055</name>
</gene>
<name>A0AAP8T9Y8_9BACT</name>
<reference evidence="1 2" key="1">
    <citation type="journal article" date="2017" name="BMC Genomics">
        <title>Genome sequencing of 39 Akkermansia muciniphila isolates reveals its population structure, genomic and functional diverisity, and global distribution in mammalian gut microbiotas.</title>
        <authorList>
            <person name="Guo X."/>
            <person name="Li S."/>
            <person name="Zhang J."/>
            <person name="Wu F."/>
            <person name="Li X."/>
            <person name="Wu D."/>
            <person name="Zhang M."/>
            <person name="Ou Z."/>
            <person name="Jie Z."/>
            <person name="Yan Q."/>
            <person name="Li P."/>
            <person name="Yi J."/>
            <person name="Peng Y."/>
        </authorList>
    </citation>
    <scope>NUCLEOTIDE SEQUENCE [LARGE SCALE GENOMIC DNA]</scope>
    <source>
        <strain evidence="1 2">GP43</strain>
    </source>
</reference>
<organism evidence="1 2">
    <name type="scientific">Akkermansia muciniphila</name>
    <dbReference type="NCBI Taxonomy" id="239935"/>
    <lineage>
        <taxon>Bacteria</taxon>
        <taxon>Pseudomonadati</taxon>
        <taxon>Verrucomicrobiota</taxon>
        <taxon>Verrucomicrobiia</taxon>
        <taxon>Verrucomicrobiales</taxon>
        <taxon>Akkermansiaceae</taxon>
        <taxon>Akkermansia</taxon>
    </lineage>
</organism>
<sequence>MKAALPRSATGEEFQEGKFCGRASDVCFRGRGGMMKQGAGAADRLFTPVMIYCFLEGRKDMGRLSFNAAGTSPFLRLRSFRTFFKKRQKTAVLA</sequence>
<evidence type="ECO:0000313" key="1">
    <source>
        <dbReference type="EMBL" id="PNC57512.1"/>
    </source>
</evidence>
<proteinExistence type="predicted"/>
<dbReference type="Proteomes" id="UP000235914">
    <property type="component" value="Unassembled WGS sequence"/>
</dbReference>
<comment type="caution">
    <text evidence="1">The sequence shown here is derived from an EMBL/GenBank/DDBJ whole genome shotgun (WGS) entry which is preliminary data.</text>
</comment>
<dbReference type="EMBL" id="PJKN01000001">
    <property type="protein sequence ID" value="PNC57512.1"/>
    <property type="molecule type" value="Genomic_DNA"/>
</dbReference>
<protein>
    <submittedName>
        <fullName evidence="1">Uncharacterized protein</fullName>
    </submittedName>
</protein>
<dbReference type="AlphaFoldDB" id="A0AAP8T9Y8"/>
<accession>A0AAP8T9Y8</accession>